<evidence type="ECO:0000313" key="8">
    <source>
        <dbReference type="Proteomes" id="UP000198817"/>
    </source>
</evidence>
<dbReference type="SUPFAM" id="SSF55957">
    <property type="entry name" value="Phosphoglucomutase, C-terminal domain"/>
    <property type="match status" value="1"/>
</dbReference>
<dbReference type="Pfam" id="PF02878">
    <property type="entry name" value="PGM_PMM_I"/>
    <property type="match status" value="1"/>
</dbReference>
<sequence length="1188" mass="133188">MPVGAVPSGTKVWFRVLVDEALEPSCGKLIVEFDRNHSTADYPMENIGRSADGYYRFQTAVTIQDTGLYWYSFVFRTKEDWISVGRSAERNRAEIQVSPEPWQQTVYRRKYPAPSWLEGGVIYHIFVDRFAHSGPYVRENGKVTREDWGGMPGYRPDSSGRILNNDFFGGNLQGIIEKLPYLQDLGVTCLYLSPIFEAYSNHKYDTADYMRVDPMFGTEKDLKQLCREAGKRGIRIMLDGVFSHTGSDSKYFDRYGTYGGTDGAYGHPDSPYRSWYYFHQYEQYETWWGIDTLPRINKENQDYISFICGPDGVARHWLRDGVSGWRLDVADELPNSFLKKLAEAVKTEKPDALLMGEVWEDASSKIAYSERKNYFEGDKLDSVMNYPFRTGIIDFLLSGDARKLAEMVETIGEHYPPEVMNCVMNVLGTHDTERILTVLGGKNLGENPTRQQQAAEVMTPEERRTGVKRLKAAVLLQMTLPGVPCVYYGDEAGLEGYRDPFNRKCFPWGEEDTEIESWYREIIRIRRSMPVYRTGKYATLQTDGGLYAFVRWDGNDQAVTAVNAGSVAESLLVPGIWTDLLTGASFQDDVLMAPGDLRLLTRRTAPEQKKEGEDMSYRENYEKWLGSPAVDERTKKELEALSSDEKEIEERFTAMLSFGTAGLRGIMRAGLNGMNVYTVRYATQGLANLILSCGEDVGGGVTIACDSRNNSPLFAAEAAGVLAANGIHVNLFDELRPTPELSFALRETGSIAGINITASHNTKEYNGYKVYWSDGAQLPPEHAAEVSAQMEKLDIFDDVKTMDPEDGKARGLITMLDRSMDEKYLEKVLEQKVGDRYVKEAAEDLTIIYTPFHGSGYRLVPEVLRRLGMKHVLTVQEQMVIDGNFPTVKSPNPEFVEGFAIAIDMARANNVDLIIGTDPDGDRCGIVVRNGEEYQSLSGNQLGVLLLDYLIRARRENGTLPENAAAVKSIVSTTMANRVAADNGVKLFETLTGFKYIGEKIKEFLASGDYSFLFGFEESNGYLAGTYARDKDAVVASMLTAEMACYYHTKGMNLYEALQALYEQYGWFREKVVSHTVEGFDGPEKMAKMMSDLRLDPPKTFGGLKVLRVRDYQSGEIRDLTDGSTEPTGLPSSNVLFYELEEQCAAVIRPSGTEPKVKLYVMVRGENRADAEARLEAVTADGTALLGQ</sequence>
<dbReference type="PANTHER" id="PTHR45745">
    <property type="entry name" value="PHOSPHOMANNOMUTASE 45A"/>
    <property type="match status" value="1"/>
</dbReference>
<dbReference type="Proteomes" id="UP000198817">
    <property type="component" value="Unassembled WGS sequence"/>
</dbReference>
<comment type="similarity">
    <text evidence="1">Belongs to the phosphohexose mutase family.</text>
</comment>
<accession>A0A1I7GMU3</accession>
<dbReference type="EMBL" id="FPBT01000008">
    <property type="protein sequence ID" value="SFU49822.1"/>
    <property type="molecule type" value="Genomic_DNA"/>
</dbReference>
<keyword evidence="8" id="KW-1185">Reference proteome</keyword>
<feature type="domain" description="Glycosyl hydrolase family 13 catalytic" evidence="6">
    <location>
        <begin position="124"/>
        <end position="526"/>
    </location>
</feature>
<keyword evidence="3" id="KW-0479">Metal-binding</keyword>
<dbReference type="Gene3D" id="2.60.40.1180">
    <property type="entry name" value="Golgi alpha-mannosidase II"/>
    <property type="match status" value="1"/>
</dbReference>
<evidence type="ECO:0000256" key="2">
    <source>
        <dbReference type="ARBA" id="ARBA00022553"/>
    </source>
</evidence>
<dbReference type="Gene3D" id="3.40.120.10">
    <property type="entry name" value="Alpha-D-Glucose-1,6-Bisphosphate, subunit A, domain 3"/>
    <property type="match status" value="3"/>
</dbReference>
<dbReference type="SMART" id="SM00642">
    <property type="entry name" value="Aamy"/>
    <property type="match status" value="1"/>
</dbReference>
<dbReference type="InterPro" id="IPR013780">
    <property type="entry name" value="Glyco_hydro_b"/>
</dbReference>
<protein>
    <submittedName>
        <fullName evidence="7">Phosphomannomutase</fullName>
    </submittedName>
</protein>
<dbReference type="InterPro" id="IPR005845">
    <property type="entry name" value="A-D-PHexomutase_a/b/a-II"/>
</dbReference>
<organism evidence="7 8">
    <name type="scientific">Eubacterium pyruvativorans</name>
    <dbReference type="NCBI Taxonomy" id="155865"/>
    <lineage>
        <taxon>Bacteria</taxon>
        <taxon>Bacillati</taxon>
        <taxon>Bacillota</taxon>
        <taxon>Clostridia</taxon>
        <taxon>Eubacteriales</taxon>
        <taxon>Eubacteriaceae</taxon>
        <taxon>Eubacterium</taxon>
    </lineage>
</organism>
<evidence type="ECO:0000256" key="4">
    <source>
        <dbReference type="ARBA" id="ARBA00022842"/>
    </source>
</evidence>
<reference evidence="7 8" key="1">
    <citation type="submission" date="2016-10" db="EMBL/GenBank/DDBJ databases">
        <authorList>
            <person name="de Groot N.N."/>
        </authorList>
    </citation>
    <scope>NUCLEOTIDE SEQUENCE [LARGE SCALE GENOMIC DNA]</scope>
    <source>
        <strain evidence="7 8">KHGC13</strain>
    </source>
</reference>
<dbReference type="Pfam" id="PF00128">
    <property type="entry name" value="Alpha-amylase"/>
    <property type="match status" value="1"/>
</dbReference>
<dbReference type="Gene3D" id="3.90.400.10">
    <property type="entry name" value="Oligo-1,6-glucosidase, Domain 2"/>
    <property type="match status" value="1"/>
</dbReference>
<dbReference type="GO" id="GO:0006166">
    <property type="term" value="P:purine ribonucleoside salvage"/>
    <property type="evidence" value="ECO:0007669"/>
    <property type="project" value="TreeGrafter"/>
</dbReference>
<dbReference type="SUPFAM" id="SSF51011">
    <property type="entry name" value="Glycosyl hydrolase domain"/>
    <property type="match status" value="1"/>
</dbReference>
<dbReference type="GO" id="GO:0005975">
    <property type="term" value="P:carbohydrate metabolic process"/>
    <property type="evidence" value="ECO:0007669"/>
    <property type="project" value="InterPro"/>
</dbReference>
<keyword evidence="5" id="KW-0413">Isomerase</keyword>
<evidence type="ECO:0000256" key="1">
    <source>
        <dbReference type="ARBA" id="ARBA00010231"/>
    </source>
</evidence>
<dbReference type="CDD" id="cd11338">
    <property type="entry name" value="AmyAc_CMD"/>
    <property type="match status" value="1"/>
</dbReference>
<keyword evidence="4" id="KW-0460">Magnesium</keyword>
<dbReference type="SUPFAM" id="SSF53738">
    <property type="entry name" value="Phosphoglucomutase, first 3 domains"/>
    <property type="match status" value="3"/>
</dbReference>
<dbReference type="Pfam" id="PF02879">
    <property type="entry name" value="PGM_PMM_II"/>
    <property type="match status" value="1"/>
</dbReference>
<dbReference type="STRING" id="155865.SAMN05216515_10847"/>
<dbReference type="InterPro" id="IPR005844">
    <property type="entry name" value="A-D-PHexomutase_a/b/a-I"/>
</dbReference>
<keyword evidence="2" id="KW-0597">Phosphoprotein</keyword>
<evidence type="ECO:0000256" key="3">
    <source>
        <dbReference type="ARBA" id="ARBA00022723"/>
    </source>
</evidence>
<dbReference type="InterPro" id="IPR036900">
    <property type="entry name" value="A-D-PHexomutase_C_sf"/>
</dbReference>
<dbReference type="PANTHER" id="PTHR45745:SF1">
    <property type="entry name" value="PHOSPHOGLUCOMUTASE 2B-RELATED"/>
    <property type="match status" value="1"/>
</dbReference>
<dbReference type="GO" id="GO:0008973">
    <property type="term" value="F:phosphopentomutase activity"/>
    <property type="evidence" value="ECO:0007669"/>
    <property type="project" value="TreeGrafter"/>
</dbReference>
<dbReference type="CDD" id="cd05799">
    <property type="entry name" value="PGM2"/>
    <property type="match status" value="1"/>
</dbReference>
<dbReference type="Pfam" id="PF02880">
    <property type="entry name" value="PGM_PMM_III"/>
    <property type="match status" value="1"/>
</dbReference>
<evidence type="ECO:0000313" key="7">
    <source>
        <dbReference type="EMBL" id="SFU49822.1"/>
    </source>
</evidence>
<dbReference type="InterPro" id="IPR006047">
    <property type="entry name" value="GH13_cat_dom"/>
</dbReference>
<dbReference type="Gene3D" id="3.20.20.80">
    <property type="entry name" value="Glycosidases"/>
    <property type="match status" value="1"/>
</dbReference>
<proteinExistence type="inferred from homology"/>
<evidence type="ECO:0000259" key="6">
    <source>
        <dbReference type="SMART" id="SM00642"/>
    </source>
</evidence>
<evidence type="ECO:0000256" key="5">
    <source>
        <dbReference type="ARBA" id="ARBA00023235"/>
    </source>
</evidence>
<dbReference type="Gene3D" id="3.30.310.50">
    <property type="entry name" value="Alpha-D-phosphohexomutase, C-terminal domain"/>
    <property type="match status" value="1"/>
</dbReference>
<dbReference type="SUPFAM" id="SSF51445">
    <property type="entry name" value="(Trans)glycosidases"/>
    <property type="match status" value="1"/>
</dbReference>
<dbReference type="InterPro" id="IPR005846">
    <property type="entry name" value="A-D-PHexomutase_a/b/a-III"/>
</dbReference>
<dbReference type="AlphaFoldDB" id="A0A1I7GMU3"/>
<dbReference type="InterPro" id="IPR045857">
    <property type="entry name" value="O16G_dom_2"/>
</dbReference>
<gene>
    <name evidence="7" type="ORF">SAMN05216508_10821</name>
</gene>
<dbReference type="InterPro" id="IPR016055">
    <property type="entry name" value="A-D-PHexomutase_a/b/a-I/II/III"/>
</dbReference>
<dbReference type="InterPro" id="IPR017853">
    <property type="entry name" value="GH"/>
</dbReference>
<name>A0A1I7GMU3_9FIRM</name>
<dbReference type="GO" id="GO:0046872">
    <property type="term" value="F:metal ion binding"/>
    <property type="evidence" value="ECO:0007669"/>
    <property type="project" value="UniProtKB-KW"/>
</dbReference>